<keyword evidence="1" id="KW-0812">Transmembrane</keyword>
<sequence length="136" mass="15851">MRKNIKKGGFTLVEIIIIIGILSFGLLTFAKVFPYGFEAKRRAENYSRIGILAQSLVEDIIKDGYRRLTEKYPQIWPGYGKGSGKFEKHPQISWQVEWWQAEIPNLRKIKVKVYADVEKEDSPCELEIVTYLARRE</sequence>
<dbReference type="EMBL" id="QMQA01000062">
    <property type="protein sequence ID" value="RLE14072.1"/>
    <property type="molecule type" value="Genomic_DNA"/>
</dbReference>
<protein>
    <recommendedName>
        <fullName evidence="4">Type II secretion system protein</fullName>
    </recommendedName>
</protein>
<comment type="caution">
    <text evidence="2">The sequence shown here is derived from an EMBL/GenBank/DDBJ whole genome shotgun (WGS) entry which is preliminary data.</text>
</comment>
<keyword evidence="1" id="KW-1133">Transmembrane helix</keyword>
<dbReference type="AlphaFoldDB" id="A0A662DIS9"/>
<organism evidence="2 3">
    <name type="scientific">Aerophobetes bacterium</name>
    <dbReference type="NCBI Taxonomy" id="2030807"/>
    <lineage>
        <taxon>Bacteria</taxon>
        <taxon>Candidatus Aerophobota</taxon>
    </lineage>
</organism>
<evidence type="ECO:0008006" key="4">
    <source>
        <dbReference type="Google" id="ProtNLM"/>
    </source>
</evidence>
<name>A0A662DIS9_UNCAE</name>
<dbReference type="Proteomes" id="UP000280417">
    <property type="component" value="Unassembled WGS sequence"/>
</dbReference>
<reference evidence="2 3" key="1">
    <citation type="submission" date="2018-06" db="EMBL/GenBank/DDBJ databases">
        <title>Extensive metabolic versatility and redundancy in microbially diverse, dynamic hydrothermal sediments.</title>
        <authorList>
            <person name="Dombrowski N."/>
            <person name="Teske A."/>
            <person name="Baker B.J."/>
        </authorList>
    </citation>
    <scope>NUCLEOTIDE SEQUENCE [LARGE SCALE GENOMIC DNA]</scope>
    <source>
        <strain evidence="2">B3_G15</strain>
    </source>
</reference>
<evidence type="ECO:0000313" key="2">
    <source>
        <dbReference type="EMBL" id="RLE14072.1"/>
    </source>
</evidence>
<feature type="transmembrane region" description="Helical" evidence="1">
    <location>
        <begin position="12"/>
        <end position="33"/>
    </location>
</feature>
<proteinExistence type="predicted"/>
<evidence type="ECO:0000313" key="3">
    <source>
        <dbReference type="Proteomes" id="UP000280417"/>
    </source>
</evidence>
<keyword evidence="1" id="KW-0472">Membrane</keyword>
<accession>A0A662DIS9</accession>
<gene>
    <name evidence="2" type="ORF">DRJ04_03085</name>
</gene>
<evidence type="ECO:0000256" key="1">
    <source>
        <dbReference type="SAM" id="Phobius"/>
    </source>
</evidence>